<dbReference type="EMBL" id="VBOY01000056">
    <property type="protein sequence ID" value="TMQ66470.1"/>
    <property type="molecule type" value="Genomic_DNA"/>
</dbReference>
<evidence type="ECO:0000259" key="17">
    <source>
        <dbReference type="PROSITE" id="PS51217"/>
    </source>
</evidence>
<dbReference type="GO" id="GO:0005829">
    <property type="term" value="C:cytosol"/>
    <property type="evidence" value="ECO:0007669"/>
    <property type="project" value="TreeGrafter"/>
</dbReference>
<dbReference type="EC" id="5.6.2.4" evidence="13"/>
<dbReference type="InterPro" id="IPR013986">
    <property type="entry name" value="DExx_box_DNA_helicase_dom_sf"/>
</dbReference>
<feature type="domain" description="UvrD-like helicase ATP-binding" evidence="16">
    <location>
        <begin position="17"/>
        <end position="317"/>
    </location>
</feature>
<dbReference type="GO" id="GO:0005524">
    <property type="term" value="F:ATP binding"/>
    <property type="evidence" value="ECO:0007669"/>
    <property type="project" value="UniProtKB-UniRule"/>
</dbReference>
<evidence type="ECO:0000259" key="16">
    <source>
        <dbReference type="PROSITE" id="PS51198"/>
    </source>
</evidence>
<dbReference type="PROSITE" id="PS51198">
    <property type="entry name" value="UVRD_HELICASE_ATP_BIND"/>
    <property type="match status" value="1"/>
</dbReference>
<keyword evidence="10" id="KW-0234">DNA repair</keyword>
<dbReference type="PANTHER" id="PTHR11070">
    <property type="entry name" value="UVRD / RECB / PCRA DNA HELICASE FAMILY MEMBER"/>
    <property type="match status" value="1"/>
</dbReference>
<dbReference type="Gene3D" id="3.40.50.300">
    <property type="entry name" value="P-loop containing nucleotide triphosphate hydrolases"/>
    <property type="match status" value="2"/>
</dbReference>
<dbReference type="Proteomes" id="UP000316609">
    <property type="component" value="Unassembled WGS sequence"/>
</dbReference>
<evidence type="ECO:0000256" key="5">
    <source>
        <dbReference type="ARBA" id="ARBA00022801"/>
    </source>
</evidence>
<sequence length="991" mass="110742">MSLTEEALGPAVGTILDGLNDQQRAAVTHGDGPLLIVAGAGTGKTTVITRRIAWLIATKRARPEEILALTFMEKAAAEMEARVDVLVPYGYTGTTISTFHAFGDRLVRAFGVELGLPGPLRVCTDAEVLVFLREHLFDLGLERLAPLGRPDANLAALLRCFARARDEDVTPEQYAAFADRLVAEAGEDAALADRALTEREKARAYARYRDLMMRFGRVDFGDQMSLALRLLRERPHVRRQLQERYRYLLVDEFQDTNHAQFEMLELLAGERRNLTVVGDDDQSIFRFRGAKLANLMAFLDADPDARTVVVTHNYRSHQNLLDAAYRLIRNNDPDRLEAQLQRRGGGQRFDKKLRATSAGAGRIEHREFHTGSDEAAFVAGRIAAEMRAGRRPGDFAILARRHSDLTPFLTSLEAEGIPYQQNAQFRLYARDEVRLCLAGLRAVADPDDSGAVFQLLGSALFGADGVDLARLSSLAHHRNLSLRQVLDRAEREPLLFALADATRDALARYLDLARTLAQLAPRRPTTDVLYAFVHGSGLLARLAAEETVEAEAQVRNIAKLFTITKRVGESLEHNRTHAFVRYLDLLIEAGDDPAAAEVDVDLNAVQTITAHGAKGLEFPVVFMVSLADGRFPGRTRDEDLPFPRELVREPPLEGDAHEEEERRLFYVGMTRAREELHLSWAVDYGGKRRWKMSRFVSEALAIPARPASLSALDPREAIERHAPAPIAPASARAPLPDNEPLSLSSGRVDDYLTCPLKYRYAHEVQLPLAADPRFMYGNAIHHAILVYYQHRLRGYPIATDDVIRVFERSWSSEGFHSREHEERRLEQGRETLRRFVAREGASTHLPLQVEQSFKFRQGLNLVSGRWDRIDERDGRITIVDFKTSDVDEEENATDRAARSLRDGQLGLYALAYRETRGVMPGRVELRYVGSGMVGAAEVKPDHLATAATRIAQAAAGIRVGEFSPRPSYLACRDCPYNSHNSRICPHDATRG</sequence>
<keyword evidence="4" id="KW-0227">DNA damage</keyword>
<dbReference type="CDD" id="cd17932">
    <property type="entry name" value="DEXQc_UvrD"/>
    <property type="match status" value="1"/>
</dbReference>
<dbReference type="GO" id="GO:0000725">
    <property type="term" value="P:recombinational repair"/>
    <property type="evidence" value="ECO:0007669"/>
    <property type="project" value="TreeGrafter"/>
</dbReference>
<evidence type="ECO:0000256" key="1">
    <source>
        <dbReference type="ARBA" id="ARBA00009922"/>
    </source>
</evidence>
<dbReference type="GO" id="GO:0043138">
    <property type="term" value="F:3'-5' DNA helicase activity"/>
    <property type="evidence" value="ECO:0007669"/>
    <property type="project" value="UniProtKB-EC"/>
</dbReference>
<dbReference type="GO" id="GO:0033202">
    <property type="term" value="C:DNA helicase complex"/>
    <property type="evidence" value="ECO:0007669"/>
    <property type="project" value="TreeGrafter"/>
</dbReference>
<evidence type="ECO:0000256" key="15">
    <source>
        <dbReference type="PROSITE-ProRule" id="PRU00560"/>
    </source>
</evidence>
<dbReference type="Gene3D" id="1.10.10.160">
    <property type="match status" value="1"/>
</dbReference>
<organism evidence="18 19">
    <name type="scientific">Eiseniibacteriota bacterium</name>
    <dbReference type="NCBI Taxonomy" id="2212470"/>
    <lineage>
        <taxon>Bacteria</taxon>
        <taxon>Candidatus Eiseniibacteriota</taxon>
    </lineage>
</organism>
<name>A0A538TS69_UNCEI</name>
<dbReference type="Pfam" id="PF12705">
    <property type="entry name" value="PDDEXK_1"/>
    <property type="match status" value="1"/>
</dbReference>
<comment type="caution">
    <text evidence="18">The sequence shown here is derived from an EMBL/GenBank/DDBJ whole genome shotgun (WGS) entry which is preliminary data.</text>
</comment>
<dbReference type="SUPFAM" id="SSF52540">
    <property type="entry name" value="P-loop containing nucleoside triphosphate hydrolases"/>
    <property type="match status" value="1"/>
</dbReference>
<comment type="similarity">
    <text evidence="1">Belongs to the helicase family. UvrD subfamily.</text>
</comment>
<accession>A0A538TS69</accession>
<keyword evidence="8 15" id="KW-0067">ATP-binding</keyword>
<evidence type="ECO:0000256" key="6">
    <source>
        <dbReference type="ARBA" id="ARBA00022806"/>
    </source>
</evidence>
<dbReference type="Pfam" id="PF13361">
    <property type="entry name" value="UvrD_C"/>
    <property type="match status" value="1"/>
</dbReference>
<dbReference type="InterPro" id="IPR014017">
    <property type="entry name" value="DNA_helicase_UvrD-like_C"/>
</dbReference>
<evidence type="ECO:0000256" key="11">
    <source>
        <dbReference type="ARBA" id="ARBA00023235"/>
    </source>
</evidence>
<dbReference type="Gene3D" id="1.10.486.10">
    <property type="entry name" value="PCRA, domain 4"/>
    <property type="match status" value="1"/>
</dbReference>
<keyword evidence="9" id="KW-0238">DNA-binding</keyword>
<dbReference type="Pfam" id="PF00580">
    <property type="entry name" value="UvrD-helicase"/>
    <property type="match status" value="1"/>
</dbReference>
<feature type="binding site" evidence="15">
    <location>
        <begin position="38"/>
        <end position="45"/>
    </location>
    <ligand>
        <name>ATP</name>
        <dbReference type="ChEBI" id="CHEBI:30616"/>
    </ligand>
</feature>
<proteinExistence type="inferred from homology"/>
<keyword evidence="6 15" id="KW-0347">Helicase</keyword>
<evidence type="ECO:0000313" key="19">
    <source>
        <dbReference type="Proteomes" id="UP000316609"/>
    </source>
</evidence>
<evidence type="ECO:0000256" key="9">
    <source>
        <dbReference type="ARBA" id="ARBA00023125"/>
    </source>
</evidence>
<evidence type="ECO:0000256" key="7">
    <source>
        <dbReference type="ARBA" id="ARBA00022839"/>
    </source>
</evidence>
<dbReference type="PANTHER" id="PTHR11070:SF2">
    <property type="entry name" value="ATP-DEPENDENT DNA HELICASE SRS2"/>
    <property type="match status" value="1"/>
</dbReference>
<evidence type="ECO:0000256" key="12">
    <source>
        <dbReference type="ARBA" id="ARBA00034617"/>
    </source>
</evidence>
<keyword evidence="2" id="KW-0540">Nuclease</keyword>
<evidence type="ECO:0000256" key="10">
    <source>
        <dbReference type="ARBA" id="ARBA00023204"/>
    </source>
</evidence>
<keyword evidence="5 15" id="KW-0378">Hydrolase</keyword>
<protein>
    <recommendedName>
        <fullName evidence="13">DNA 3'-5' helicase</fullName>
        <ecNumber evidence="13">5.6.2.4</ecNumber>
    </recommendedName>
</protein>
<evidence type="ECO:0000256" key="4">
    <source>
        <dbReference type="ARBA" id="ARBA00022763"/>
    </source>
</evidence>
<evidence type="ECO:0000313" key="18">
    <source>
        <dbReference type="EMBL" id="TMQ66470.1"/>
    </source>
</evidence>
<evidence type="ECO:0000256" key="13">
    <source>
        <dbReference type="ARBA" id="ARBA00034808"/>
    </source>
</evidence>
<keyword evidence="7" id="KW-0269">Exonuclease</keyword>
<dbReference type="InterPro" id="IPR000212">
    <property type="entry name" value="DNA_helicase_UvrD/REP"/>
</dbReference>
<dbReference type="InterPro" id="IPR014016">
    <property type="entry name" value="UvrD-like_ATP-bd"/>
</dbReference>
<reference evidence="18 19" key="1">
    <citation type="journal article" date="2019" name="Nat. Microbiol.">
        <title>Mediterranean grassland soil C-N compound turnover is dependent on rainfall and depth, and is mediated by genomically divergent microorganisms.</title>
        <authorList>
            <person name="Diamond S."/>
            <person name="Andeer P.F."/>
            <person name="Li Z."/>
            <person name="Crits-Christoph A."/>
            <person name="Burstein D."/>
            <person name="Anantharaman K."/>
            <person name="Lane K.R."/>
            <person name="Thomas B.C."/>
            <person name="Pan C."/>
            <person name="Northen T.R."/>
            <person name="Banfield J.F."/>
        </authorList>
    </citation>
    <scope>NUCLEOTIDE SEQUENCE [LARGE SCALE GENOMIC DNA]</scope>
    <source>
        <strain evidence="18">WS_8</strain>
    </source>
</reference>
<comment type="catalytic activity">
    <reaction evidence="12">
        <text>Couples ATP hydrolysis with the unwinding of duplex DNA by translocating in the 3'-5' direction.</text>
        <dbReference type="EC" id="5.6.2.4"/>
    </reaction>
</comment>
<evidence type="ECO:0000256" key="3">
    <source>
        <dbReference type="ARBA" id="ARBA00022741"/>
    </source>
</evidence>
<gene>
    <name evidence="18" type="ORF">E6K78_06330</name>
</gene>
<dbReference type="Gene3D" id="3.90.320.10">
    <property type="match status" value="1"/>
</dbReference>
<comment type="catalytic activity">
    <reaction evidence="14">
        <text>ATP + H2O = ADP + phosphate + H(+)</text>
        <dbReference type="Rhea" id="RHEA:13065"/>
        <dbReference type="ChEBI" id="CHEBI:15377"/>
        <dbReference type="ChEBI" id="CHEBI:15378"/>
        <dbReference type="ChEBI" id="CHEBI:30616"/>
        <dbReference type="ChEBI" id="CHEBI:43474"/>
        <dbReference type="ChEBI" id="CHEBI:456216"/>
        <dbReference type="EC" id="5.6.2.4"/>
    </reaction>
</comment>
<keyword evidence="3 15" id="KW-0547">Nucleotide-binding</keyword>
<dbReference type="InterPro" id="IPR038726">
    <property type="entry name" value="PDDEXK_AddAB-type"/>
</dbReference>
<dbReference type="GO" id="GO:0004527">
    <property type="term" value="F:exonuclease activity"/>
    <property type="evidence" value="ECO:0007669"/>
    <property type="project" value="UniProtKB-KW"/>
</dbReference>
<feature type="domain" description="UvrD-like helicase C-terminal" evidence="17">
    <location>
        <begin position="318"/>
        <end position="615"/>
    </location>
</feature>
<dbReference type="AlphaFoldDB" id="A0A538TS69"/>
<evidence type="ECO:0000256" key="14">
    <source>
        <dbReference type="ARBA" id="ARBA00048988"/>
    </source>
</evidence>
<dbReference type="PROSITE" id="PS51217">
    <property type="entry name" value="UVRD_HELICASE_CTER"/>
    <property type="match status" value="1"/>
</dbReference>
<keyword evidence="11" id="KW-0413">Isomerase</keyword>
<evidence type="ECO:0000256" key="2">
    <source>
        <dbReference type="ARBA" id="ARBA00022722"/>
    </source>
</evidence>
<dbReference type="GO" id="GO:0003677">
    <property type="term" value="F:DNA binding"/>
    <property type="evidence" value="ECO:0007669"/>
    <property type="project" value="UniProtKB-KW"/>
</dbReference>
<evidence type="ECO:0000256" key="8">
    <source>
        <dbReference type="ARBA" id="ARBA00022840"/>
    </source>
</evidence>
<dbReference type="InterPro" id="IPR027417">
    <property type="entry name" value="P-loop_NTPase"/>
</dbReference>
<dbReference type="InterPro" id="IPR011604">
    <property type="entry name" value="PDDEXK-like_dom_sf"/>
</dbReference>